<evidence type="ECO:0000313" key="4">
    <source>
        <dbReference type="Proteomes" id="UP000279457"/>
    </source>
</evidence>
<dbReference type="InterPro" id="IPR006430">
    <property type="entry name" value="Phage_portal_PBSX"/>
</dbReference>
<reference evidence="3 4" key="1">
    <citation type="submission" date="2018-10" db="EMBL/GenBank/DDBJ databases">
        <title>Draft genome sequence for the type isolate of Erwinia psidii, agent causal of bacterial blight in guava (Psidium guajava) and wilt and die-back of Eucalyptus spp.</title>
        <authorList>
            <person name="Hermenegildo P.S."/>
            <person name="Santos S.A."/>
            <person name="Guimaraes L.M.S."/>
            <person name="Vidigal P.M.P."/>
            <person name="Pereira I.C."/>
            <person name="Badel J.L."/>
            <person name="Alfenas-Zerbini P."/>
            <person name="Ferreira M.A.S.V."/>
            <person name="Alfenas A.C."/>
        </authorList>
    </citation>
    <scope>NUCLEOTIDE SEQUENCE [LARGE SCALE GENOMIC DNA]</scope>
    <source>
        <strain evidence="3 4">IBSBF 435</strain>
    </source>
</reference>
<dbReference type="AlphaFoldDB" id="A0A3N6S0T8"/>
<evidence type="ECO:0000313" key="3">
    <source>
        <dbReference type="EMBL" id="RQM39134.1"/>
    </source>
</evidence>
<dbReference type="NCBIfam" id="TIGR01540">
    <property type="entry name" value="portal_PBSX"/>
    <property type="match status" value="1"/>
</dbReference>
<feature type="region of interest" description="Disordered" evidence="2">
    <location>
        <begin position="1"/>
        <end position="20"/>
    </location>
</feature>
<name>A0A3N6S0T8_9GAMM</name>
<accession>A0A3N6S0T8</accession>
<dbReference type="Proteomes" id="UP000279457">
    <property type="component" value="Unassembled WGS sequence"/>
</dbReference>
<dbReference type="Pfam" id="PF04860">
    <property type="entry name" value="Phage_portal"/>
    <property type="match status" value="1"/>
</dbReference>
<keyword evidence="4" id="KW-1185">Reference proteome</keyword>
<comment type="caution">
    <text evidence="3">The sequence shown here is derived from an EMBL/GenBank/DDBJ whole genome shotgun (WGS) entry which is preliminary data.</text>
</comment>
<dbReference type="OrthoDB" id="5449776at2"/>
<protein>
    <submittedName>
        <fullName evidence="3">Phage portal protein</fullName>
    </submittedName>
</protein>
<dbReference type="InterPro" id="IPR006944">
    <property type="entry name" value="Phage/GTA_portal"/>
</dbReference>
<dbReference type="EMBL" id="RHHM01000003">
    <property type="protein sequence ID" value="RQM39134.1"/>
    <property type="molecule type" value="Genomic_DNA"/>
</dbReference>
<dbReference type="RefSeq" id="WP_124232115.1">
    <property type="nucleotide sequence ID" value="NZ_RHHM01000003.1"/>
</dbReference>
<organism evidence="3 4">
    <name type="scientific">Erwinia psidii</name>
    <dbReference type="NCBI Taxonomy" id="69224"/>
    <lineage>
        <taxon>Bacteria</taxon>
        <taxon>Pseudomonadati</taxon>
        <taxon>Pseudomonadota</taxon>
        <taxon>Gammaproteobacteria</taxon>
        <taxon>Enterobacterales</taxon>
        <taxon>Erwiniaceae</taxon>
        <taxon>Erwinia</taxon>
    </lineage>
</organism>
<dbReference type="PIRSF" id="PIRSF018494">
    <property type="entry name" value="PBSX_VPQ"/>
    <property type="match status" value="1"/>
</dbReference>
<gene>
    <name evidence="3" type="ORF">EB241_05095</name>
</gene>
<proteinExistence type="inferred from homology"/>
<evidence type="ECO:0000256" key="2">
    <source>
        <dbReference type="SAM" id="MobiDB-lite"/>
    </source>
</evidence>
<dbReference type="InterPro" id="IPR030935">
    <property type="entry name" value="PBSX_Proteobac"/>
</dbReference>
<sequence length="346" mass="38655">MKKSKKSPPVKAHQFTPGRGSVITFGEPEPILTTGTDYHNIWYDNDFDHWRLPIDRLSLSQLPNLNGQHGGVIYARRNMVTSGYLGGGLASDAIDAAVFDYLLFGDVALLKVRNFWNEVVSLHPLPSLYLRRRKNDDFVILQEGEPLVYTPQDIIFLKQYDPRQQVYGLPDYIGGIHSVLLNSESTIFRRRYYHNGAHMGFILYANDPNISTEVEEEIKNKIEQSKGVGNFTNMFISIPKGAPEGVKLIPVGEVSAKDEFANVKSITAQDILTAHRFPAGLAGIIPTNSAGLGNPETARSTYRKDEVIPLQRKIMNAVNNDPEIPASLHLIFDLKQPTNTPEQGEI</sequence>
<comment type="similarity">
    <text evidence="1">Belongs to the phage portal family. PBSX subfamily.</text>
</comment>
<evidence type="ECO:0000256" key="1">
    <source>
        <dbReference type="ARBA" id="ARBA00006799"/>
    </source>
</evidence>